<evidence type="ECO:0008006" key="3">
    <source>
        <dbReference type="Google" id="ProtNLM"/>
    </source>
</evidence>
<name>A0A1F5AFN5_9BACT</name>
<dbReference type="EMBL" id="MEYH01000014">
    <property type="protein sequence ID" value="OGD17196.1"/>
    <property type="molecule type" value="Genomic_DNA"/>
</dbReference>
<dbReference type="AlphaFoldDB" id="A0A1F5AFN5"/>
<sequence>MYYLYLDETGGHGLSFIEHNFPIFLLCGCLFSQIEIENMEKKFNLFKQKYFNTSNVILHSREIRKCEGSFQILFGLNLKAKFYEDMNLIIKNSKFKIISIKIKSPLLQETLYRPGDTPIQIINLSYIYIIA</sequence>
<organism evidence="1 2">
    <name type="scientific">Candidatus Sediminicultor quintus</name>
    <dbReference type="NCBI Taxonomy" id="1797291"/>
    <lineage>
        <taxon>Bacteria</taxon>
        <taxon>Pseudomonadati</taxon>
        <taxon>Atribacterota</taxon>
        <taxon>Candidatus Phoenicimicrobiia</taxon>
        <taxon>Candidatus Pheonicimicrobiales</taxon>
        <taxon>Candidatus Phoenicimicrobiaceae</taxon>
        <taxon>Candidatus Sediminicultor</taxon>
    </lineage>
</organism>
<evidence type="ECO:0000313" key="2">
    <source>
        <dbReference type="Proteomes" id="UP000177701"/>
    </source>
</evidence>
<accession>A0A1F5AFN5</accession>
<reference evidence="1 2" key="1">
    <citation type="journal article" date="2016" name="Nat. Commun.">
        <title>Thousands of microbial genomes shed light on interconnected biogeochemical processes in an aquifer system.</title>
        <authorList>
            <person name="Anantharaman K."/>
            <person name="Brown C.T."/>
            <person name="Hug L.A."/>
            <person name="Sharon I."/>
            <person name="Castelle C.J."/>
            <person name="Probst A.J."/>
            <person name="Thomas B.C."/>
            <person name="Singh A."/>
            <person name="Wilkins M.J."/>
            <person name="Karaoz U."/>
            <person name="Brodie E.L."/>
            <person name="Williams K.H."/>
            <person name="Hubbard S.S."/>
            <person name="Banfield J.F."/>
        </authorList>
    </citation>
    <scope>NUCLEOTIDE SEQUENCE [LARGE SCALE GENOMIC DNA]</scope>
</reference>
<comment type="caution">
    <text evidence="1">The sequence shown here is derived from an EMBL/GenBank/DDBJ whole genome shotgun (WGS) entry which is preliminary data.</text>
</comment>
<dbReference type="InterPro" id="IPR024524">
    <property type="entry name" value="DUF3800"/>
</dbReference>
<dbReference type="STRING" id="1797291.A2V47_06260"/>
<dbReference type="Pfam" id="PF12686">
    <property type="entry name" value="DUF3800"/>
    <property type="match status" value="1"/>
</dbReference>
<gene>
    <name evidence="1" type="ORF">A2V47_06260</name>
</gene>
<protein>
    <recommendedName>
        <fullName evidence="3">DUF3800 domain-containing protein</fullName>
    </recommendedName>
</protein>
<proteinExistence type="predicted"/>
<evidence type="ECO:0000313" key="1">
    <source>
        <dbReference type="EMBL" id="OGD17196.1"/>
    </source>
</evidence>
<dbReference type="Proteomes" id="UP000177701">
    <property type="component" value="Unassembled WGS sequence"/>
</dbReference>